<evidence type="ECO:0000313" key="5">
    <source>
        <dbReference type="Proteomes" id="UP000658202"/>
    </source>
</evidence>
<dbReference type="SMART" id="SM00448">
    <property type="entry name" value="REC"/>
    <property type="match status" value="1"/>
</dbReference>
<dbReference type="SMART" id="SM00850">
    <property type="entry name" value="LytTR"/>
    <property type="match status" value="1"/>
</dbReference>
<dbReference type="PROSITE" id="PS50110">
    <property type="entry name" value="RESPONSE_REGULATORY"/>
    <property type="match status" value="1"/>
</dbReference>
<keyword evidence="5" id="KW-1185">Reference proteome</keyword>
<feature type="domain" description="HTH LytTR-type" evidence="3">
    <location>
        <begin position="146"/>
        <end position="252"/>
    </location>
</feature>
<dbReference type="InterPro" id="IPR011006">
    <property type="entry name" value="CheY-like_superfamily"/>
</dbReference>
<evidence type="ECO:0000313" key="4">
    <source>
        <dbReference type="EMBL" id="GGG63019.1"/>
    </source>
</evidence>
<keyword evidence="1" id="KW-0597">Phosphoprotein</keyword>
<dbReference type="PANTHER" id="PTHR37299">
    <property type="entry name" value="TRANSCRIPTIONAL REGULATOR-RELATED"/>
    <property type="match status" value="1"/>
</dbReference>
<dbReference type="Pfam" id="PF00072">
    <property type="entry name" value="Response_reg"/>
    <property type="match status" value="1"/>
</dbReference>
<dbReference type="Gene3D" id="2.40.50.1020">
    <property type="entry name" value="LytTr DNA-binding domain"/>
    <property type="match status" value="1"/>
</dbReference>
<accession>A0ABQ1XB74</accession>
<dbReference type="PANTHER" id="PTHR37299:SF1">
    <property type="entry name" value="STAGE 0 SPORULATION PROTEIN A HOMOLOG"/>
    <property type="match status" value="1"/>
</dbReference>
<evidence type="ECO:0000256" key="1">
    <source>
        <dbReference type="PROSITE-ProRule" id="PRU00169"/>
    </source>
</evidence>
<keyword evidence="4" id="KW-0238">DNA-binding</keyword>
<dbReference type="EMBL" id="BMCW01000006">
    <property type="protein sequence ID" value="GGG63019.1"/>
    <property type="molecule type" value="Genomic_DNA"/>
</dbReference>
<dbReference type="Gene3D" id="3.40.50.2300">
    <property type="match status" value="1"/>
</dbReference>
<comment type="caution">
    <text evidence="4">The sequence shown here is derived from an EMBL/GenBank/DDBJ whole genome shotgun (WGS) entry which is preliminary data.</text>
</comment>
<dbReference type="PROSITE" id="PS50930">
    <property type="entry name" value="HTH_LYTTR"/>
    <property type="match status" value="1"/>
</dbReference>
<dbReference type="RefSeq" id="WP_221408301.1">
    <property type="nucleotide sequence ID" value="NZ_BMCW01000006.1"/>
</dbReference>
<sequence length="252" mass="29502">MMTSRILIIEDEIPNAERLVRLLGKVRPNAEIVAVIESVAESVEWFNENEQPDVVMMDIRLSDGLSFEIFEKAEVLCPVIFTTAYDEYAVKAFRYNSVFYLLKPIEQDELNMAIEKLEAKTIVKIDRTLMETLLTSLKPQGYRNRFLISYRDSYKTVLVDDIMYFYSEFKMTKARLANGEEEIIPETLEELEQQLDPKLFFRANRQYIININSILQISNYFKGKLKVKLKKSDEAIIISREKSAQFKSWIGY</sequence>
<evidence type="ECO:0000259" key="2">
    <source>
        <dbReference type="PROSITE" id="PS50110"/>
    </source>
</evidence>
<dbReference type="GO" id="GO:0003677">
    <property type="term" value="F:DNA binding"/>
    <property type="evidence" value="ECO:0007669"/>
    <property type="project" value="UniProtKB-KW"/>
</dbReference>
<feature type="domain" description="Response regulatory" evidence="2">
    <location>
        <begin position="5"/>
        <end position="118"/>
    </location>
</feature>
<proteinExistence type="predicted"/>
<gene>
    <name evidence="4" type="ORF">GCM10007332_26470</name>
</gene>
<dbReference type="SUPFAM" id="SSF52172">
    <property type="entry name" value="CheY-like"/>
    <property type="match status" value="1"/>
</dbReference>
<name>A0ABQ1XB74_9FLAO</name>
<dbReference type="InterPro" id="IPR007492">
    <property type="entry name" value="LytTR_DNA-bd_dom"/>
</dbReference>
<dbReference type="InterPro" id="IPR046947">
    <property type="entry name" value="LytR-like"/>
</dbReference>
<dbReference type="Pfam" id="PF04397">
    <property type="entry name" value="LytTR"/>
    <property type="match status" value="1"/>
</dbReference>
<feature type="modified residue" description="4-aspartylphosphate" evidence="1">
    <location>
        <position position="58"/>
    </location>
</feature>
<reference evidence="5" key="1">
    <citation type="journal article" date="2019" name="Int. J. Syst. Evol. Microbiol.">
        <title>The Global Catalogue of Microorganisms (GCM) 10K type strain sequencing project: providing services to taxonomists for standard genome sequencing and annotation.</title>
        <authorList>
            <consortium name="The Broad Institute Genomics Platform"/>
            <consortium name="The Broad Institute Genome Sequencing Center for Infectious Disease"/>
            <person name="Wu L."/>
            <person name="Ma J."/>
        </authorList>
    </citation>
    <scope>NUCLEOTIDE SEQUENCE [LARGE SCALE GENOMIC DNA]</scope>
    <source>
        <strain evidence="5">CCM 8490</strain>
    </source>
</reference>
<protein>
    <submittedName>
        <fullName evidence="4">DNA-binding response regulator</fullName>
    </submittedName>
</protein>
<dbReference type="InterPro" id="IPR001789">
    <property type="entry name" value="Sig_transdc_resp-reg_receiver"/>
</dbReference>
<organism evidence="4 5">
    <name type="scientific">Epilithonimonas arachidiradicis</name>
    <dbReference type="NCBI Taxonomy" id="1617282"/>
    <lineage>
        <taxon>Bacteria</taxon>
        <taxon>Pseudomonadati</taxon>
        <taxon>Bacteroidota</taxon>
        <taxon>Flavobacteriia</taxon>
        <taxon>Flavobacteriales</taxon>
        <taxon>Weeksellaceae</taxon>
        <taxon>Chryseobacterium group</taxon>
        <taxon>Epilithonimonas</taxon>
    </lineage>
</organism>
<evidence type="ECO:0000259" key="3">
    <source>
        <dbReference type="PROSITE" id="PS50930"/>
    </source>
</evidence>
<dbReference type="Proteomes" id="UP000658202">
    <property type="component" value="Unassembled WGS sequence"/>
</dbReference>